<dbReference type="EMBL" id="FNGH01000001">
    <property type="protein sequence ID" value="SDK85862.1"/>
    <property type="molecule type" value="Genomic_DNA"/>
</dbReference>
<protein>
    <recommendedName>
        <fullName evidence="6">SURF1-like protein</fullName>
    </recommendedName>
</protein>
<dbReference type="PROSITE" id="PS50895">
    <property type="entry name" value="SURF1"/>
    <property type="match status" value="1"/>
</dbReference>
<evidence type="ECO:0000256" key="5">
    <source>
        <dbReference type="ARBA" id="ARBA00023136"/>
    </source>
</evidence>
<dbReference type="STRING" id="48727.SAMN05192555_101364"/>
<proteinExistence type="inferred from homology"/>
<keyword evidence="5 6" id="KW-0472">Membrane</keyword>
<evidence type="ECO:0000256" key="2">
    <source>
        <dbReference type="ARBA" id="ARBA00007165"/>
    </source>
</evidence>
<evidence type="ECO:0000256" key="3">
    <source>
        <dbReference type="ARBA" id="ARBA00022692"/>
    </source>
</evidence>
<dbReference type="RefSeq" id="WP_245701394.1">
    <property type="nucleotide sequence ID" value="NZ_FNGH01000001.1"/>
</dbReference>
<dbReference type="AlphaFoldDB" id="A0A1G9FBS5"/>
<comment type="similarity">
    <text evidence="2 6">Belongs to the SURF1 family.</text>
</comment>
<dbReference type="GO" id="GO:0005886">
    <property type="term" value="C:plasma membrane"/>
    <property type="evidence" value="ECO:0007669"/>
    <property type="project" value="UniProtKB-SubCell"/>
</dbReference>
<dbReference type="InterPro" id="IPR045214">
    <property type="entry name" value="Surf1/Surf4"/>
</dbReference>
<evidence type="ECO:0000313" key="7">
    <source>
        <dbReference type="EMBL" id="SDK85862.1"/>
    </source>
</evidence>
<gene>
    <name evidence="7" type="ORF">SAMN05192555_101364</name>
</gene>
<comment type="subcellular location">
    <subcellularLocation>
        <location evidence="6">Cell membrane</location>
        <topology evidence="6">Multi-pass membrane protein</topology>
    </subcellularLocation>
    <subcellularLocation>
        <location evidence="1">Membrane</location>
    </subcellularLocation>
</comment>
<keyword evidence="8" id="KW-1185">Reference proteome</keyword>
<dbReference type="Proteomes" id="UP000199107">
    <property type="component" value="Unassembled WGS sequence"/>
</dbReference>
<dbReference type="PANTHER" id="PTHR23427:SF2">
    <property type="entry name" value="SURFEIT LOCUS PROTEIN 1"/>
    <property type="match status" value="1"/>
</dbReference>
<keyword evidence="6" id="KW-1003">Cell membrane</keyword>
<dbReference type="Pfam" id="PF02104">
    <property type="entry name" value="SURF1"/>
    <property type="match status" value="1"/>
</dbReference>
<dbReference type="CDD" id="cd06662">
    <property type="entry name" value="SURF1"/>
    <property type="match status" value="1"/>
</dbReference>
<dbReference type="InterPro" id="IPR002994">
    <property type="entry name" value="Surf1/Shy1"/>
</dbReference>
<dbReference type="PANTHER" id="PTHR23427">
    <property type="entry name" value="SURFEIT LOCUS PROTEIN"/>
    <property type="match status" value="1"/>
</dbReference>
<organism evidence="7 8">
    <name type="scientific">Franzmannia pantelleriensis</name>
    <dbReference type="NCBI Taxonomy" id="48727"/>
    <lineage>
        <taxon>Bacteria</taxon>
        <taxon>Pseudomonadati</taxon>
        <taxon>Pseudomonadota</taxon>
        <taxon>Gammaproteobacteria</taxon>
        <taxon>Oceanospirillales</taxon>
        <taxon>Halomonadaceae</taxon>
        <taxon>Franzmannia</taxon>
    </lineage>
</organism>
<accession>A0A1G9FBS5</accession>
<keyword evidence="3 6" id="KW-0812">Transmembrane</keyword>
<evidence type="ECO:0000256" key="6">
    <source>
        <dbReference type="RuleBase" id="RU363076"/>
    </source>
</evidence>
<name>A0A1G9FBS5_9GAMM</name>
<sequence>MSFQTPSSSKPVRHVKRLWWWWLVWCLLVSLGIALGMWQWERAADKRDYLQRLSDAPQLSAPHDTPPEGAQISLRGEFIADQTYFLDNRVVEGQVGVAALTPLRTEDGRVWLIQRGFVPTGGSRVDPEIETPQGKVAITGQWQPAGEIALLFGPNQEERRLQRLALLPWQADLGEFAHPGWLHMQQGAGMFTPWWEPSVMPPSRHTGYAIQWWGLALAALAVMLIGGRRLIRDGRESGAASTTSEREREP</sequence>
<keyword evidence="4 6" id="KW-1133">Transmembrane helix</keyword>
<feature type="transmembrane region" description="Helical" evidence="6">
    <location>
        <begin position="210"/>
        <end position="227"/>
    </location>
</feature>
<feature type="transmembrane region" description="Helical" evidence="6">
    <location>
        <begin position="20"/>
        <end position="40"/>
    </location>
</feature>
<evidence type="ECO:0000313" key="8">
    <source>
        <dbReference type="Proteomes" id="UP000199107"/>
    </source>
</evidence>
<evidence type="ECO:0000256" key="4">
    <source>
        <dbReference type="ARBA" id="ARBA00022989"/>
    </source>
</evidence>
<evidence type="ECO:0000256" key="1">
    <source>
        <dbReference type="ARBA" id="ARBA00004370"/>
    </source>
</evidence>
<reference evidence="8" key="1">
    <citation type="submission" date="2016-10" db="EMBL/GenBank/DDBJ databases">
        <authorList>
            <person name="Varghese N."/>
            <person name="Submissions S."/>
        </authorList>
    </citation>
    <scope>NUCLEOTIDE SEQUENCE [LARGE SCALE GENOMIC DNA]</scope>
    <source>
        <strain evidence="8">AAP</strain>
    </source>
</reference>